<dbReference type="PATRIC" id="fig|45056.6.peg.1108"/>
<evidence type="ECO:0000313" key="2">
    <source>
        <dbReference type="EMBL" id="VEH85008.1"/>
    </source>
</evidence>
<accession>A0A0W0R5V0</accession>
<organism evidence="1 3">
    <name type="scientific">Legionella adelaidensis</name>
    <dbReference type="NCBI Taxonomy" id="45056"/>
    <lineage>
        <taxon>Bacteria</taxon>
        <taxon>Pseudomonadati</taxon>
        <taxon>Pseudomonadota</taxon>
        <taxon>Gammaproteobacteria</taxon>
        <taxon>Legionellales</taxon>
        <taxon>Legionellaceae</taxon>
        <taxon>Legionella</taxon>
    </lineage>
</organism>
<keyword evidence="2" id="KW-0614">Plasmid</keyword>
<dbReference type="KEGG" id="ladl:NCTC12735_00629"/>
<geneLocation type="plasmid" evidence="2 4">
    <name>9</name>
</geneLocation>
<dbReference type="AlphaFoldDB" id="A0A0W0R5V0"/>
<dbReference type="EMBL" id="LR134418">
    <property type="protein sequence ID" value="VEH85008.1"/>
    <property type="molecule type" value="Genomic_DNA"/>
</dbReference>
<proteinExistence type="predicted"/>
<reference evidence="2 4" key="2">
    <citation type="submission" date="2018-12" db="EMBL/GenBank/DDBJ databases">
        <authorList>
            <consortium name="Pathogen Informatics"/>
        </authorList>
    </citation>
    <scope>NUCLEOTIDE SEQUENCE [LARGE SCALE GENOMIC DNA]</scope>
    <source>
        <strain evidence="2 4">NCTC12735</strain>
        <plasmid evidence="4">9</plasmid>
    </source>
</reference>
<dbReference type="RefSeq" id="WP_058462084.1">
    <property type="nucleotide sequence ID" value="NZ_CAAAHS010000002.1"/>
</dbReference>
<dbReference type="EMBL" id="LNKA01000001">
    <property type="protein sequence ID" value="KTC66410.1"/>
    <property type="molecule type" value="Genomic_DNA"/>
</dbReference>
<dbReference type="Pfam" id="PF04361">
    <property type="entry name" value="DUF494"/>
    <property type="match status" value="1"/>
</dbReference>
<gene>
    <name evidence="1" type="ORF">Lade_1068</name>
    <name evidence="2" type="ORF">NCTC12735_00629</name>
</gene>
<evidence type="ECO:0000313" key="4">
    <source>
        <dbReference type="Proteomes" id="UP000281170"/>
    </source>
</evidence>
<evidence type="ECO:0000313" key="3">
    <source>
        <dbReference type="Proteomes" id="UP000054859"/>
    </source>
</evidence>
<protein>
    <submittedName>
        <fullName evidence="2">Uncharacterized protein conserved in bacteria</fullName>
    </submittedName>
</protein>
<name>A0A0W0R5V0_9GAMM</name>
<evidence type="ECO:0000313" key="1">
    <source>
        <dbReference type="EMBL" id="KTC66410.1"/>
    </source>
</evidence>
<dbReference type="Proteomes" id="UP000054859">
    <property type="component" value="Unassembled WGS sequence"/>
</dbReference>
<reference evidence="1 3" key="1">
    <citation type="submission" date="2015-11" db="EMBL/GenBank/DDBJ databases">
        <title>Identification of large and diverse effector repertoires of 38 Legionella species.</title>
        <authorList>
            <person name="Burstein D."/>
            <person name="Amaro F."/>
            <person name="Zusman T."/>
            <person name="Lifshitz Z."/>
            <person name="Cohen O."/>
            <person name="Gilbert J.A."/>
            <person name="Pupko T."/>
            <person name="Shuman H.A."/>
            <person name="Segal G."/>
        </authorList>
    </citation>
    <scope>NUCLEOTIDE SEQUENCE [LARGE SCALE GENOMIC DNA]</scope>
    <source>
        <strain evidence="1 3">1762-AUS-E</strain>
    </source>
</reference>
<keyword evidence="3" id="KW-1185">Reference proteome</keyword>
<dbReference type="Proteomes" id="UP000281170">
    <property type="component" value="Plasmid 9"/>
</dbReference>
<dbReference type="OrthoDB" id="9788984at2"/>
<sequence length="153" mass="17557">MKDSLFEMLLSLFEKTLAQLKETRVMKDQETASLENVDDTQADNTMVLTKDDLTMNVIKSASIEATRVLTNDERVKLTKASYQFLMRLHNLEIISADELEKILNQLQFSDSRFVGLQETKWIIRNTLADSLAAEQLAFLDLVLYQKEDGLTLH</sequence>
<dbReference type="STRING" id="45056.Lade_1068"/>
<dbReference type="InterPro" id="IPR007456">
    <property type="entry name" value="Smg"/>
</dbReference>